<evidence type="ECO:0000313" key="3">
    <source>
        <dbReference type="Proteomes" id="UP000032250"/>
    </source>
</evidence>
<organism evidence="2 3">
    <name type="scientific">Clostridium botulinum B2 450</name>
    <dbReference type="NCBI Taxonomy" id="1379739"/>
    <lineage>
        <taxon>Bacteria</taxon>
        <taxon>Bacillati</taxon>
        <taxon>Bacillota</taxon>
        <taxon>Clostridia</taxon>
        <taxon>Eubacteriales</taxon>
        <taxon>Clostridiaceae</taxon>
        <taxon>Clostridium</taxon>
    </lineage>
</organism>
<dbReference type="PATRIC" id="fig|1379739.3.peg.847"/>
<accession>A0A0D1BUV0</accession>
<dbReference type="InterPro" id="IPR052926">
    <property type="entry name" value="Metallo-beta-lactamase_dom"/>
</dbReference>
<dbReference type="GO" id="GO:0016740">
    <property type="term" value="F:transferase activity"/>
    <property type="evidence" value="ECO:0007669"/>
    <property type="project" value="TreeGrafter"/>
</dbReference>
<gene>
    <name evidence="2" type="ORF">N495_02695</name>
</gene>
<evidence type="ECO:0000313" key="2">
    <source>
        <dbReference type="EMBL" id="KIS22541.1"/>
    </source>
</evidence>
<dbReference type="RefSeq" id="WP_003488451.1">
    <property type="nucleotide sequence ID" value="NZ_JXSU01000007.1"/>
</dbReference>
<protein>
    <submittedName>
        <fullName evidence="2">Hydrolase</fullName>
    </submittedName>
</protein>
<reference evidence="2 3" key="1">
    <citation type="submission" date="2014-06" db="EMBL/GenBank/DDBJ databases">
        <title>Genome characterization of distinct group I Clostridium botulinum lineages.</title>
        <authorList>
            <person name="Giordani F."/>
            <person name="Anselmo A."/>
            <person name="Fillo S."/>
            <person name="Palozzi A.M."/>
            <person name="Fortunato A."/>
            <person name="Gentile B."/>
            <person name="Ciammaruconi A."/>
            <person name="Anniballi F."/>
            <person name="De Medici D."/>
            <person name="Lista F."/>
        </authorList>
    </citation>
    <scope>NUCLEOTIDE SEQUENCE [LARGE SCALE GENOMIC DNA]</scope>
    <source>
        <strain evidence="2 3">B2 450</strain>
    </source>
</reference>
<dbReference type="InterPro" id="IPR001279">
    <property type="entry name" value="Metallo-B-lactamas"/>
</dbReference>
<sequence length="279" mass="31931">MSIKITTLIEDSKNEESELIEEHGLSMYINTPRCNIIFDTGSSGNFIKNAEKLNIDLHETNYMILSHAHYDHCGGVRSFIENIKCYPELYVSENFFENSNKFKIGKEIENKYLGIDFDEKYLTDNGIPINYVEEDILEIEPNIFIVTNFKEDNSFEEFTSNMVIKKGEGYILDNFKEEVALVIDTYEGLIVLVGCSHVGIINILNSISKRLNRRIYAVLGGTHLIKCDENRINKTIEAFNELDISIIGLSHCTGEFATIKLKELKNKFFLNNTGNILEI</sequence>
<name>A0A0D1BUV0_CLOBO</name>
<dbReference type="AlphaFoldDB" id="A0A0D1BUV0"/>
<keyword evidence="2" id="KW-0378">Hydrolase</keyword>
<dbReference type="Proteomes" id="UP000032250">
    <property type="component" value="Unassembled WGS sequence"/>
</dbReference>
<dbReference type="PANTHER" id="PTHR13754:SF13">
    <property type="entry name" value="METALLO-BETA-LACTAMASE SUPERFAMILY PROTEIN (AFU_ORTHOLOGUE AFUA_3G07630)"/>
    <property type="match status" value="1"/>
</dbReference>
<dbReference type="GO" id="GO:0016787">
    <property type="term" value="F:hydrolase activity"/>
    <property type="evidence" value="ECO:0007669"/>
    <property type="project" value="UniProtKB-KW"/>
</dbReference>
<dbReference type="EMBL" id="JXSU01000007">
    <property type="protein sequence ID" value="KIS22541.1"/>
    <property type="molecule type" value="Genomic_DNA"/>
</dbReference>
<dbReference type="InterPro" id="IPR041712">
    <property type="entry name" value="DHPS-like_MBL-fold"/>
</dbReference>
<evidence type="ECO:0000259" key="1">
    <source>
        <dbReference type="Pfam" id="PF00753"/>
    </source>
</evidence>
<comment type="caution">
    <text evidence="2">The sequence shown here is derived from an EMBL/GenBank/DDBJ whole genome shotgun (WGS) entry which is preliminary data.</text>
</comment>
<proteinExistence type="predicted"/>
<dbReference type="SUPFAM" id="SSF56281">
    <property type="entry name" value="Metallo-hydrolase/oxidoreductase"/>
    <property type="match status" value="1"/>
</dbReference>
<dbReference type="PANTHER" id="PTHR13754">
    <property type="entry name" value="METALLO-BETA-LACTAMASE SUPERFAMILY PROTEIN"/>
    <property type="match status" value="1"/>
</dbReference>
<feature type="domain" description="Metallo-beta-lactamase" evidence="1">
    <location>
        <begin position="23"/>
        <end position="88"/>
    </location>
</feature>
<dbReference type="InterPro" id="IPR036866">
    <property type="entry name" value="RibonucZ/Hydroxyglut_hydro"/>
</dbReference>
<dbReference type="Pfam" id="PF00753">
    <property type="entry name" value="Lactamase_B"/>
    <property type="match status" value="1"/>
</dbReference>
<dbReference type="OrthoDB" id="9803916at2"/>
<dbReference type="CDD" id="cd07713">
    <property type="entry name" value="DHPS-like_MBL-fold"/>
    <property type="match status" value="1"/>
</dbReference>
<dbReference type="Gene3D" id="3.60.15.10">
    <property type="entry name" value="Ribonuclease Z/Hydroxyacylglutathione hydrolase-like"/>
    <property type="match status" value="1"/>
</dbReference>
<dbReference type="HOGENOM" id="CLU_036012_0_0_9"/>